<evidence type="ECO:0000256" key="7">
    <source>
        <dbReference type="ARBA" id="ARBA00022840"/>
    </source>
</evidence>
<dbReference type="InterPro" id="IPR014729">
    <property type="entry name" value="Rossmann-like_a/b/a_fold"/>
</dbReference>
<dbReference type="EC" id="2.7.7.18" evidence="10"/>
<dbReference type="EMBL" id="CP073708">
    <property type="protein sequence ID" value="QUO40205.1"/>
    <property type="molecule type" value="Genomic_DNA"/>
</dbReference>
<dbReference type="InterPro" id="IPR004821">
    <property type="entry name" value="Cyt_trans-like"/>
</dbReference>
<dbReference type="PANTHER" id="PTHR39321">
    <property type="entry name" value="NICOTINATE-NUCLEOTIDE ADENYLYLTRANSFERASE-RELATED"/>
    <property type="match status" value="1"/>
</dbReference>
<keyword evidence="8 10" id="KW-0520">NAD</keyword>
<dbReference type="GO" id="GO:0005524">
    <property type="term" value="F:ATP binding"/>
    <property type="evidence" value="ECO:0007669"/>
    <property type="project" value="UniProtKB-KW"/>
</dbReference>
<dbReference type="Gene3D" id="3.40.50.620">
    <property type="entry name" value="HUPs"/>
    <property type="match status" value="1"/>
</dbReference>
<evidence type="ECO:0000256" key="6">
    <source>
        <dbReference type="ARBA" id="ARBA00022741"/>
    </source>
</evidence>
<keyword evidence="15" id="KW-1185">Reference proteome</keyword>
<keyword evidence="4 10" id="KW-0808">Transferase</keyword>
<evidence type="ECO:0000256" key="4">
    <source>
        <dbReference type="ARBA" id="ARBA00022679"/>
    </source>
</evidence>
<organism evidence="12 14">
    <name type="scientific">Brevibacillus composti</name>
    <dbReference type="NCBI Taxonomy" id="2796470"/>
    <lineage>
        <taxon>Bacteria</taxon>
        <taxon>Bacillati</taxon>
        <taxon>Bacillota</taxon>
        <taxon>Bacilli</taxon>
        <taxon>Bacillales</taxon>
        <taxon>Paenibacillaceae</taxon>
        <taxon>Brevibacillus</taxon>
    </lineage>
</organism>
<dbReference type="NCBIfam" id="NF000841">
    <property type="entry name" value="PRK00071.1-4"/>
    <property type="match status" value="1"/>
</dbReference>
<keyword evidence="6 10" id="KW-0547">Nucleotide-binding</keyword>
<dbReference type="AlphaFoldDB" id="A0A7T5JMH7"/>
<protein>
    <recommendedName>
        <fullName evidence="10">Probable nicotinate-nucleotide adenylyltransferase</fullName>
        <ecNumber evidence="10">2.7.7.18</ecNumber>
    </recommendedName>
    <alternativeName>
        <fullName evidence="10">Deamido-NAD(+) diphosphorylase</fullName>
    </alternativeName>
    <alternativeName>
        <fullName evidence="10">Deamido-NAD(+) pyrophosphorylase</fullName>
    </alternativeName>
    <alternativeName>
        <fullName evidence="10">Nicotinate mononucleotide adenylyltransferase</fullName>
        <shortName evidence="10">NaMN adenylyltransferase</shortName>
    </alternativeName>
</protein>
<evidence type="ECO:0000256" key="8">
    <source>
        <dbReference type="ARBA" id="ARBA00023027"/>
    </source>
</evidence>
<dbReference type="SUPFAM" id="SSF52374">
    <property type="entry name" value="Nucleotidylyl transferase"/>
    <property type="match status" value="1"/>
</dbReference>
<dbReference type="GO" id="GO:0009435">
    <property type="term" value="P:NAD+ biosynthetic process"/>
    <property type="evidence" value="ECO:0007669"/>
    <property type="project" value="UniProtKB-UniRule"/>
</dbReference>
<keyword evidence="5 10" id="KW-0548">Nucleotidyltransferase</keyword>
<evidence type="ECO:0000256" key="3">
    <source>
        <dbReference type="ARBA" id="ARBA00022642"/>
    </source>
</evidence>
<name>A0A7T5JMH7_9BACL</name>
<dbReference type="RefSeq" id="WP_198826757.1">
    <property type="nucleotide sequence ID" value="NZ_CP066308.1"/>
</dbReference>
<keyword evidence="3 10" id="KW-0662">Pyridine nucleotide biosynthesis</keyword>
<comment type="catalytic activity">
    <reaction evidence="9 10">
        <text>nicotinate beta-D-ribonucleotide + ATP + H(+) = deamido-NAD(+) + diphosphate</text>
        <dbReference type="Rhea" id="RHEA:22860"/>
        <dbReference type="ChEBI" id="CHEBI:15378"/>
        <dbReference type="ChEBI" id="CHEBI:30616"/>
        <dbReference type="ChEBI" id="CHEBI:33019"/>
        <dbReference type="ChEBI" id="CHEBI:57502"/>
        <dbReference type="ChEBI" id="CHEBI:58437"/>
        <dbReference type="EC" id="2.7.7.18"/>
    </reaction>
</comment>
<gene>
    <name evidence="10" type="primary">nadD</name>
    <name evidence="12" type="ORF">JD108_14525</name>
    <name evidence="13" type="ORF">KDJ56_14470</name>
</gene>
<dbReference type="NCBIfam" id="TIGR00482">
    <property type="entry name" value="nicotinate (nicotinamide) nucleotide adenylyltransferase"/>
    <property type="match status" value="1"/>
</dbReference>
<dbReference type="CDD" id="cd02165">
    <property type="entry name" value="NMNAT"/>
    <property type="match status" value="1"/>
</dbReference>
<evidence type="ECO:0000313" key="15">
    <source>
        <dbReference type="Proteomes" id="UP000677234"/>
    </source>
</evidence>
<evidence type="ECO:0000313" key="13">
    <source>
        <dbReference type="EMBL" id="QUO40205.1"/>
    </source>
</evidence>
<dbReference type="Proteomes" id="UP000595847">
    <property type="component" value="Chromosome"/>
</dbReference>
<reference evidence="12 14" key="1">
    <citation type="submission" date="2020-12" db="EMBL/GenBank/DDBJ databases">
        <title>strain FJAT-54423T represents a novel species of the genus Brevibacillus.</title>
        <authorList>
            <person name="Tang R."/>
        </authorList>
    </citation>
    <scope>NUCLEOTIDE SEQUENCE [LARGE SCALE GENOMIC DNA]</scope>
    <source>
        <strain evidence="12 14">FJAT-54423</strain>
    </source>
</reference>
<evidence type="ECO:0000256" key="1">
    <source>
        <dbReference type="ARBA" id="ARBA00002324"/>
    </source>
</evidence>
<dbReference type="Proteomes" id="UP000677234">
    <property type="component" value="Chromosome"/>
</dbReference>
<dbReference type="HAMAP" id="MF_00244">
    <property type="entry name" value="NaMN_adenylyltr"/>
    <property type="match status" value="1"/>
</dbReference>
<accession>A0A7T5JMH7</accession>
<dbReference type="NCBIfam" id="TIGR00125">
    <property type="entry name" value="cyt_tran_rel"/>
    <property type="match status" value="1"/>
</dbReference>
<comment type="pathway">
    <text evidence="2 10">Cofactor biosynthesis; NAD(+) biosynthesis; deamido-NAD(+) from nicotinate D-ribonucleotide: step 1/1.</text>
</comment>
<keyword evidence="7 10" id="KW-0067">ATP-binding</keyword>
<evidence type="ECO:0000313" key="12">
    <source>
        <dbReference type="EMBL" id="QQE73127.1"/>
    </source>
</evidence>
<dbReference type="PANTHER" id="PTHR39321:SF3">
    <property type="entry name" value="PHOSPHOPANTETHEINE ADENYLYLTRANSFERASE"/>
    <property type="match status" value="1"/>
</dbReference>
<reference evidence="13" key="2">
    <citation type="submission" date="2021-04" db="EMBL/GenBank/DDBJ databases">
        <title>Brevibacillus composti FJAT-54423, complete genome.</title>
        <authorList>
            <person name="Tang R."/>
        </authorList>
    </citation>
    <scope>NUCLEOTIDE SEQUENCE</scope>
    <source>
        <strain evidence="13">FJAT-54424</strain>
    </source>
</reference>
<evidence type="ECO:0000256" key="9">
    <source>
        <dbReference type="ARBA" id="ARBA00048721"/>
    </source>
</evidence>
<evidence type="ECO:0000256" key="2">
    <source>
        <dbReference type="ARBA" id="ARBA00005019"/>
    </source>
</evidence>
<dbReference type="GO" id="GO:0004515">
    <property type="term" value="F:nicotinate-nucleotide adenylyltransferase activity"/>
    <property type="evidence" value="ECO:0007669"/>
    <property type="project" value="UniProtKB-UniRule"/>
</dbReference>
<comment type="similarity">
    <text evidence="10">Belongs to the NadD family.</text>
</comment>
<dbReference type="UniPathway" id="UPA00253">
    <property type="reaction ID" value="UER00332"/>
</dbReference>
<evidence type="ECO:0000313" key="14">
    <source>
        <dbReference type="Proteomes" id="UP000595847"/>
    </source>
</evidence>
<dbReference type="InterPro" id="IPR005248">
    <property type="entry name" value="NadD/NMNAT"/>
</dbReference>
<dbReference type="NCBIfam" id="NF000840">
    <property type="entry name" value="PRK00071.1-3"/>
    <property type="match status" value="1"/>
</dbReference>
<proteinExistence type="inferred from homology"/>
<dbReference type="EMBL" id="CP066308">
    <property type="protein sequence ID" value="QQE73127.1"/>
    <property type="molecule type" value="Genomic_DNA"/>
</dbReference>
<evidence type="ECO:0000259" key="11">
    <source>
        <dbReference type="Pfam" id="PF01467"/>
    </source>
</evidence>
<dbReference type="Pfam" id="PF01467">
    <property type="entry name" value="CTP_transf_like"/>
    <property type="match status" value="1"/>
</dbReference>
<dbReference type="KEGG" id="bcop:JD108_14525"/>
<comment type="function">
    <text evidence="1 10">Catalyzes the reversible adenylation of nicotinate mononucleotide (NaMN) to nicotinic acid adenine dinucleotide (NaAD).</text>
</comment>
<evidence type="ECO:0000256" key="10">
    <source>
        <dbReference type="HAMAP-Rule" id="MF_00244"/>
    </source>
</evidence>
<sequence length="212" mass="24036">MEKRKKQIGIMGGTFDPIHTGHLLAAEQAREQAGLDEIWFMPTHIPPHKDRVGLTEARHRLRMVELAVADHPAFRACDLELRREGPSYTVDTVELLLQNHPDCQFSFIIGGDMVSILPKWHRIDELVRMIRFIGLTRPGTKLDKSAYETYVRFVEMPAWDLSSTLVRKKAAQGKSIRYLVHPSVERYIKEWGLYELARESGGTSGACPGADA</sequence>
<evidence type="ECO:0000256" key="5">
    <source>
        <dbReference type="ARBA" id="ARBA00022695"/>
    </source>
</evidence>
<feature type="domain" description="Cytidyltransferase-like" evidence="11">
    <location>
        <begin position="10"/>
        <end position="168"/>
    </location>
</feature>